<evidence type="ECO:0000256" key="1">
    <source>
        <dbReference type="SAM" id="SignalP"/>
    </source>
</evidence>
<feature type="signal peptide" evidence="1">
    <location>
        <begin position="1"/>
        <end position="24"/>
    </location>
</feature>
<dbReference type="Proteomes" id="UP000309138">
    <property type="component" value="Unassembled WGS sequence"/>
</dbReference>
<dbReference type="AlphaFoldDB" id="A0A4U1L8X0"/>
<keyword evidence="1" id="KW-0732">Signal</keyword>
<comment type="caution">
    <text evidence="2">The sequence shown here is derived from an EMBL/GenBank/DDBJ whole genome shotgun (WGS) entry which is preliminary data.</text>
</comment>
<sequence>MRRTTQIATILGATVALLPASAHAQDMRHGGKLVLTNGISTIEGASGGGLTPWATIAGNSTKDGIGVQASATVAEVEDYDFRSASIAIGIFDRVEVSYARQMLDTNWVGGALGLGNDYKLDQDVFGLKVKLFGDMVYGPSALPAVAIGAQHKKNLDGAVVRAVGGRHAEGTDFYASATKLFLSHSVLASVTGRLTKANQNGLLGFGGDKSDAYDFHLEGTLAYQISRKFAVGGEYRSKPDKLGIAREDDWYDLFAAYALNRNLTATLAYADLGSVATVPEQRGVLFQLQAGF</sequence>
<dbReference type="EMBL" id="SWKR01000001">
    <property type="protein sequence ID" value="TKD53284.1"/>
    <property type="molecule type" value="Genomic_DNA"/>
</dbReference>
<dbReference type="InterPro" id="IPR021393">
    <property type="entry name" value="DUF3034"/>
</dbReference>
<evidence type="ECO:0000313" key="2">
    <source>
        <dbReference type="EMBL" id="TKD53284.1"/>
    </source>
</evidence>
<feature type="chain" id="PRO_5020385707" evidence="1">
    <location>
        <begin position="25"/>
        <end position="292"/>
    </location>
</feature>
<dbReference type="OrthoDB" id="9126735at2"/>
<name>A0A4U1L8X0_9SPHN</name>
<evidence type="ECO:0000313" key="3">
    <source>
        <dbReference type="Proteomes" id="UP000309138"/>
    </source>
</evidence>
<organism evidence="2 3">
    <name type="scientific">Sphingomonas baiyangensis</name>
    <dbReference type="NCBI Taxonomy" id="2572576"/>
    <lineage>
        <taxon>Bacteria</taxon>
        <taxon>Pseudomonadati</taxon>
        <taxon>Pseudomonadota</taxon>
        <taxon>Alphaproteobacteria</taxon>
        <taxon>Sphingomonadales</taxon>
        <taxon>Sphingomonadaceae</taxon>
        <taxon>Sphingomonas</taxon>
    </lineage>
</organism>
<accession>A0A4U1L8X0</accession>
<dbReference type="Pfam" id="PF11231">
    <property type="entry name" value="DUF3034"/>
    <property type="match status" value="1"/>
</dbReference>
<keyword evidence="3" id="KW-1185">Reference proteome</keyword>
<dbReference type="RefSeq" id="WP_136941703.1">
    <property type="nucleotide sequence ID" value="NZ_SWKR01000001.1"/>
</dbReference>
<proteinExistence type="predicted"/>
<protein>
    <submittedName>
        <fullName evidence="2">DUF3034 family protein</fullName>
    </submittedName>
</protein>
<reference evidence="2 3" key="1">
    <citation type="submission" date="2019-04" db="EMBL/GenBank/DDBJ databases">
        <authorList>
            <person name="Yang Y."/>
            <person name="Wei D."/>
        </authorList>
    </citation>
    <scope>NUCLEOTIDE SEQUENCE [LARGE SCALE GENOMIC DNA]</scope>
    <source>
        <strain evidence="2 3">L-1-4w-11</strain>
    </source>
</reference>
<gene>
    <name evidence="2" type="ORF">FBR43_02895</name>
</gene>